<protein>
    <submittedName>
        <fullName evidence="2">Uncharacterized protein</fullName>
    </submittedName>
</protein>
<evidence type="ECO:0000313" key="3">
    <source>
        <dbReference type="Proteomes" id="UP000799438"/>
    </source>
</evidence>
<keyword evidence="1" id="KW-0812">Transmembrane</keyword>
<keyword evidence="1" id="KW-0472">Membrane</keyword>
<feature type="transmembrane region" description="Helical" evidence="1">
    <location>
        <begin position="18"/>
        <end position="40"/>
    </location>
</feature>
<organism evidence="2 3">
    <name type="scientific">Aplosporella prunicola CBS 121167</name>
    <dbReference type="NCBI Taxonomy" id="1176127"/>
    <lineage>
        <taxon>Eukaryota</taxon>
        <taxon>Fungi</taxon>
        <taxon>Dikarya</taxon>
        <taxon>Ascomycota</taxon>
        <taxon>Pezizomycotina</taxon>
        <taxon>Dothideomycetes</taxon>
        <taxon>Dothideomycetes incertae sedis</taxon>
        <taxon>Botryosphaeriales</taxon>
        <taxon>Aplosporellaceae</taxon>
        <taxon>Aplosporella</taxon>
    </lineage>
</organism>
<dbReference type="EMBL" id="ML995478">
    <property type="protein sequence ID" value="KAF2144875.1"/>
    <property type="molecule type" value="Genomic_DNA"/>
</dbReference>
<dbReference type="Proteomes" id="UP000799438">
    <property type="component" value="Unassembled WGS sequence"/>
</dbReference>
<name>A0A6A6BNN1_9PEZI</name>
<evidence type="ECO:0000313" key="2">
    <source>
        <dbReference type="EMBL" id="KAF2144875.1"/>
    </source>
</evidence>
<feature type="transmembrane region" description="Helical" evidence="1">
    <location>
        <begin position="113"/>
        <end position="134"/>
    </location>
</feature>
<dbReference type="AlphaFoldDB" id="A0A6A6BNN1"/>
<accession>A0A6A6BNN1</accession>
<evidence type="ECO:0000256" key="1">
    <source>
        <dbReference type="SAM" id="Phobius"/>
    </source>
</evidence>
<keyword evidence="1" id="KW-1133">Transmembrane helix</keyword>
<reference evidence="2" key="1">
    <citation type="journal article" date="2020" name="Stud. Mycol.">
        <title>101 Dothideomycetes genomes: a test case for predicting lifestyles and emergence of pathogens.</title>
        <authorList>
            <person name="Haridas S."/>
            <person name="Albert R."/>
            <person name="Binder M."/>
            <person name="Bloem J."/>
            <person name="Labutti K."/>
            <person name="Salamov A."/>
            <person name="Andreopoulos B."/>
            <person name="Baker S."/>
            <person name="Barry K."/>
            <person name="Bills G."/>
            <person name="Bluhm B."/>
            <person name="Cannon C."/>
            <person name="Castanera R."/>
            <person name="Culley D."/>
            <person name="Daum C."/>
            <person name="Ezra D."/>
            <person name="Gonzalez J."/>
            <person name="Henrissat B."/>
            <person name="Kuo A."/>
            <person name="Liang C."/>
            <person name="Lipzen A."/>
            <person name="Lutzoni F."/>
            <person name="Magnuson J."/>
            <person name="Mondo S."/>
            <person name="Nolan M."/>
            <person name="Ohm R."/>
            <person name="Pangilinan J."/>
            <person name="Park H.-J."/>
            <person name="Ramirez L."/>
            <person name="Alfaro M."/>
            <person name="Sun H."/>
            <person name="Tritt A."/>
            <person name="Yoshinaga Y."/>
            <person name="Zwiers L.-H."/>
            <person name="Turgeon B."/>
            <person name="Goodwin S."/>
            <person name="Spatafora J."/>
            <person name="Crous P."/>
            <person name="Grigoriev I."/>
        </authorList>
    </citation>
    <scope>NUCLEOTIDE SEQUENCE</scope>
    <source>
        <strain evidence="2">CBS 121167</strain>
    </source>
</reference>
<sequence length="136" mass="15545">MCGWVGVSVAPACVHGPLLLLLLFLVITPDCACWFCFGFGFESCGFREAHTLVVFSFFFVWLFFVFLEVWGCASLLHDTSLFWRCWCWCCRCCRCCCCRCCLWWWCGGGSVVTEVYVCAFVWFWVLAGGVLLGWTA</sequence>
<dbReference type="GeneID" id="54292785"/>
<proteinExistence type="predicted"/>
<keyword evidence="3" id="KW-1185">Reference proteome</keyword>
<feature type="transmembrane region" description="Helical" evidence="1">
    <location>
        <begin position="52"/>
        <end position="76"/>
    </location>
</feature>
<gene>
    <name evidence="2" type="ORF">K452DRAFT_131504</name>
</gene>
<dbReference type="RefSeq" id="XP_033400587.1">
    <property type="nucleotide sequence ID" value="XM_033535291.1"/>
</dbReference>